<dbReference type="RefSeq" id="WP_283535454.1">
    <property type="nucleotide sequence ID" value="NZ_CP073633.1"/>
</dbReference>
<dbReference type="AlphaFoldDB" id="A0AAX3WDS4"/>
<sequence>MSVVLILFLSGTTPSADHSIAAESFQTMQACEAAGRAEQTRRGGRVVLWACVTRAPE</sequence>
<protein>
    <submittedName>
        <fullName evidence="1">Uncharacterized protein</fullName>
    </submittedName>
</protein>
<dbReference type="Proteomes" id="UP001223720">
    <property type="component" value="Chromosome"/>
</dbReference>
<reference evidence="1" key="1">
    <citation type="journal article" date="2022" name="Biotechnol. Bioprocess Eng.">
        <title>Pan-genome Analysis Reveals Comparative Genomic Features of Central Metabolic Pathways in Methylorubrum extorquens.</title>
        <authorList>
            <person name="Lee G.M."/>
            <person name="Scott-Nevros Z.K."/>
            <person name="Lee S.-M."/>
            <person name="Kim D."/>
        </authorList>
    </citation>
    <scope>NUCLEOTIDE SEQUENCE</scope>
    <source>
        <strain evidence="1">ATCC 55366</strain>
    </source>
</reference>
<proteinExistence type="predicted"/>
<evidence type="ECO:0000313" key="1">
    <source>
        <dbReference type="EMBL" id="WHQ69457.1"/>
    </source>
</evidence>
<gene>
    <name evidence="1" type="ORF">KEC54_24470</name>
</gene>
<name>A0AAX3WDS4_METEX</name>
<accession>A0AAX3WDS4</accession>
<evidence type="ECO:0000313" key="2">
    <source>
        <dbReference type="Proteomes" id="UP001223720"/>
    </source>
</evidence>
<organism evidence="1 2">
    <name type="scientific">Methylorubrum extorquens</name>
    <name type="common">Methylobacterium dichloromethanicum</name>
    <name type="synonym">Methylobacterium extorquens</name>
    <dbReference type="NCBI Taxonomy" id="408"/>
    <lineage>
        <taxon>Bacteria</taxon>
        <taxon>Pseudomonadati</taxon>
        <taxon>Pseudomonadota</taxon>
        <taxon>Alphaproteobacteria</taxon>
        <taxon>Hyphomicrobiales</taxon>
        <taxon>Methylobacteriaceae</taxon>
        <taxon>Methylorubrum</taxon>
    </lineage>
</organism>
<dbReference type="EMBL" id="CP073633">
    <property type="protein sequence ID" value="WHQ69457.1"/>
    <property type="molecule type" value="Genomic_DNA"/>
</dbReference>